<dbReference type="Pfam" id="PF00092">
    <property type="entry name" value="VWA"/>
    <property type="match status" value="1"/>
</dbReference>
<gene>
    <name evidence="3" type="ORF">VA613_14075</name>
</gene>
<name>A0ABZ1CI98_9PROT</name>
<evidence type="ECO:0000313" key="4">
    <source>
        <dbReference type="Proteomes" id="UP001334732"/>
    </source>
</evidence>
<dbReference type="RefSeq" id="WP_324779649.1">
    <property type="nucleotide sequence ID" value="NZ_CP141769.1"/>
</dbReference>
<dbReference type="PROSITE" id="PS50234">
    <property type="entry name" value="VWFA"/>
    <property type="match status" value="1"/>
</dbReference>
<evidence type="ECO:0000313" key="3">
    <source>
        <dbReference type="EMBL" id="WRS39119.1"/>
    </source>
</evidence>
<dbReference type="InterPro" id="IPR002035">
    <property type="entry name" value="VWF_A"/>
</dbReference>
<dbReference type="InterPro" id="IPR051928">
    <property type="entry name" value="NorD/CobT"/>
</dbReference>
<dbReference type="PANTHER" id="PTHR41248">
    <property type="entry name" value="NORD PROTEIN"/>
    <property type="match status" value="1"/>
</dbReference>
<dbReference type="CDD" id="cd01454">
    <property type="entry name" value="vWA_norD_type"/>
    <property type="match status" value="1"/>
</dbReference>
<feature type="region of interest" description="Disordered" evidence="1">
    <location>
        <begin position="277"/>
        <end position="299"/>
    </location>
</feature>
<evidence type="ECO:0000256" key="1">
    <source>
        <dbReference type="SAM" id="MobiDB-lite"/>
    </source>
</evidence>
<protein>
    <submittedName>
        <fullName evidence="3">VWA domain-containing protein</fullName>
    </submittedName>
</protein>
<proteinExistence type="predicted"/>
<feature type="compositionally biased region" description="Low complexity" evidence="1">
    <location>
        <begin position="288"/>
        <end position="298"/>
    </location>
</feature>
<reference evidence="3 4" key="1">
    <citation type="submission" date="2023-12" db="EMBL/GenBank/DDBJ databases">
        <title>Thiobacillus sedimentum sp. nov., a chemolithoautotrophic sulfur-oxidizing bacterium isolated from freshwater sediment.</title>
        <authorList>
            <person name="Luo J."/>
            <person name="Dai C."/>
        </authorList>
    </citation>
    <scope>NUCLEOTIDE SEQUENCE [LARGE SCALE GENOMIC DNA]</scope>
    <source>
        <strain evidence="3 4">SCUT-2</strain>
    </source>
</reference>
<dbReference type="SMART" id="SM00327">
    <property type="entry name" value="VWA"/>
    <property type="match status" value="1"/>
</dbReference>
<keyword evidence="4" id="KW-1185">Reference proteome</keyword>
<feature type="domain" description="VWFA" evidence="2">
    <location>
        <begin position="606"/>
        <end position="768"/>
    </location>
</feature>
<sequence length="795" mass="89110">MTETAYQHPLMAAYWRQLDTRFAEVEEVFEDVMTEALSVLTLDGVDAYLEAGRVIGKLGRGVEPMLAFLEEWPSAARAVGEAALPAVMAFVMRMQKSPNGRAIAPFLQTLAPVAKRLQAAEQLQRYLDVALDFMERTTGSIHGHHTTFPSPGLPEFFAQAPNLLAQLTLAGLKNWVEYGIRNYATHPERQQDYFSLQSADARAVLQRERHGTLLVDVERKLDLYLRGLWRDHDHLVPYSTAFDELRKPVPYYDRLGIRLPDVYDDLILPAAVPPSPASGRGAGGEGASVGAPSPGPSGHLLPRAGEGAVVISGLDRYRAALAHMVGHRRWSEAQIADNWSPFQRMAVEFFEDCRVETLLMREYPGLRRIFLALHPRPVEDACDPGTTSCLRHRLAMLSRALLDPDHGYADADLNDFVARFHALMKGGEASTGEVASLALSYVARTRRPSDQFAKVHFDATVVDYRDDNRQLWKFIEAGDEEEAFDQKRKIEPGEEIRGLPPRHYPEWDYASQTYRPDWASVYEALHPAGNAADIDRLLAKHGALAKRLKKMLDLLKPQDKVRVRYQEEGSELDLDVAIRSLIDFRGGATPDPRINMSHKTSGRDIAVMLLLDLSESLNEKAAGSDQTILELSQEAVSLLAWSIEQLGDPFAIAGFHSNTRHDVRYLHVKGYGERWSDDVKARLAAMQAGYSTRIGAAMRHAAHYLSARPAEKKLMLILTDGRPSDVDVHDERLLLEDARQAVKELDREGIFPYCISLDPRADEYVADIFGRQYSVIDHVGRLPERLPQLFMALTK</sequence>
<dbReference type="InterPro" id="IPR036465">
    <property type="entry name" value="vWFA_dom_sf"/>
</dbReference>
<dbReference type="PANTHER" id="PTHR41248:SF1">
    <property type="entry name" value="NORD PROTEIN"/>
    <property type="match status" value="1"/>
</dbReference>
<dbReference type="SUPFAM" id="SSF53300">
    <property type="entry name" value="vWA-like"/>
    <property type="match status" value="1"/>
</dbReference>
<dbReference type="Proteomes" id="UP001334732">
    <property type="component" value="Chromosome"/>
</dbReference>
<dbReference type="Gene3D" id="3.40.50.410">
    <property type="entry name" value="von Willebrand factor, type A domain"/>
    <property type="match status" value="1"/>
</dbReference>
<evidence type="ECO:0000259" key="2">
    <source>
        <dbReference type="PROSITE" id="PS50234"/>
    </source>
</evidence>
<dbReference type="EMBL" id="CP141769">
    <property type="protein sequence ID" value="WRS39119.1"/>
    <property type="molecule type" value="Genomic_DNA"/>
</dbReference>
<accession>A0ABZ1CI98</accession>
<organism evidence="3 4">
    <name type="scientific">Thiobacillus sedimenti</name>
    <dbReference type="NCBI Taxonomy" id="3110231"/>
    <lineage>
        <taxon>Bacteria</taxon>
        <taxon>Pseudomonadati</taxon>
        <taxon>Pseudomonadota</taxon>
        <taxon>Betaproteobacteria</taxon>
        <taxon>Nitrosomonadales</taxon>
        <taxon>Thiobacillaceae</taxon>
        <taxon>Thiobacillus</taxon>
    </lineage>
</organism>